<keyword evidence="7" id="KW-0378">Hydrolase</keyword>
<accession>A0A167M866</accession>
<dbReference type="GO" id="GO:0004427">
    <property type="term" value="F:inorganic diphosphate phosphatase activity"/>
    <property type="evidence" value="ECO:0007669"/>
    <property type="project" value="UniProtKB-EC"/>
</dbReference>
<dbReference type="InterPro" id="IPR008162">
    <property type="entry name" value="Pyrophosphatase"/>
</dbReference>
<dbReference type="GO" id="GO:0006796">
    <property type="term" value="P:phosphate-containing compound metabolic process"/>
    <property type="evidence" value="ECO:0007669"/>
    <property type="project" value="InterPro"/>
</dbReference>
<evidence type="ECO:0000256" key="11">
    <source>
        <dbReference type="ARBA" id="ARBA00047820"/>
    </source>
</evidence>
<dbReference type="Pfam" id="PF00719">
    <property type="entry name" value="Pyrophosphatase"/>
    <property type="match status" value="1"/>
</dbReference>
<dbReference type="OrthoDB" id="1608002at2759"/>
<dbReference type="CDD" id="cd00412">
    <property type="entry name" value="pyrophosphatase"/>
    <property type="match status" value="1"/>
</dbReference>
<dbReference type="SUPFAM" id="SSF50324">
    <property type="entry name" value="Inorganic pyrophosphatase"/>
    <property type="match status" value="1"/>
</dbReference>
<proteinExistence type="inferred from homology"/>
<evidence type="ECO:0000256" key="1">
    <source>
        <dbReference type="ARBA" id="ARBA00001946"/>
    </source>
</evidence>
<organism evidence="12 13">
    <name type="scientific">Calocera viscosa (strain TUFC12733)</name>
    <dbReference type="NCBI Taxonomy" id="1330018"/>
    <lineage>
        <taxon>Eukaryota</taxon>
        <taxon>Fungi</taxon>
        <taxon>Dikarya</taxon>
        <taxon>Basidiomycota</taxon>
        <taxon>Agaricomycotina</taxon>
        <taxon>Dacrymycetes</taxon>
        <taxon>Dacrymycetales</taxon>
        <taxon>Dacrymycetaceae</taxon>
        <taxon>Calocera</taxon>
    </lineage>
</organism>
<dbReference type="PANTHER" id="PTHR10286">
    <property type="entry name" value="INORGANIC PYROPHOSPHATASE"/>
    <property type="match status" value="1"/>
</dbReference>
<keyword evidence="8" id="KW-0460">Magnesium</keyword>
<comment type="catalytic activity">
    <reaction evidence="11">
        <text>diphosphate + H2O = 2 phosphate + H(+)</text>
        <dbReference type="Rhea" id="RHEA:24576"/>
        <dbReference type="ChEBI" id="CHEBI:15377"/>
        <dbReference type="ChEBI" id="CHEBI:15378"/>
        <dbReference type="ChEBI" id="CHEBI:33019"/>
        <dbReference type="ChEBI" id="CHEBI:43474"/>
        <dbReference type="EC" id="3.6.1.1"/>
    </reaction>
</comment>
<evidence type="ECO:0000256" key="3">
    <source>
        <dbReference type="ARBA" id="ARBA00006220"/>
    </source>
</evidence>
<comment type="similarity">
    <text evidence="3">Belongs to the PPase family.</text>
</comment>
<name>A0A167M866_CALVF</name>
<evidence type="ECO:0000313" key="12">
    <source>
        <dbReference type="EMBL" id="KZO96433.1"/>
    </source>
</evidence>
<sequence length="300" mass="33819">MSFPAFGTRLIGAANTLEHRIYPETKDGTVVSPFHDIPLFADASNGILNMVVEVPRWTNAKMEISKEEAFNPIKQDIKKGRLRFVRNCFPHHGYIWNYGAFPQTWEDPNQTHAETKAKGDNDPLDVCEIGEQVGYTGQVKQVKVLGIMALLDEGETDWKVIVVDVNDPHASKLNDIEDVERHFPGLIRATNEWFRIYKIPDGKPENAFAFSGEAKNKKYATEIIHECHEAWRRLITGETPAKTPSYEISITNTTIENSPGFVRKSDPVYTGLPTDSRKPPAPIDPSSAYRLRPMHIGYIG</sequence>
<evidence type="ECO:0000256" key="10">
    <source>
        <dbReference type="ARBA" id="ARBA00040300"/>
    </source>
</evidence>
<comment type="subcellular location">
    <subcellularLocation>
        <location evidence="2">Cytoplasm</location>
    </subcellularLocation>
</comment>
<dbReference type="EMBL" id="KV417284">
    <property type="protein sequence ID" value="KZO96433.1"/>
    <property type="molecule type" value="Genomic_DNA"/>
</dbReference>
<evidence type="ECO:0000256" key="8">
    <source>
        <dbReference type="ARBA" id="ARBA00022842"/>
    </source>
</evidence>
<dbReference type="Gene3D" id="3.90.80.10">
    <property type="entry name" value="Inorganic pyrophosphatase"/>
    <property type="match status" value="1"/>
</dbReference>
<dbReference type="InterPro" id="IPR036649">
    <property type="entry name" value="Pyrophosphatase_sf"/>
</dbReference>
<comment type="cofactor">
    <cofactor evidence="1">
        <name>Mg(2+)</name>
        <dbReference type="ChEBI" id="CHEBI:18420"/>
    </cofactor>
</comment>
<dbReference type="Proteomes" id="UP000076738">
    <property type="component" value="Unassembled WGS sequence"/>
</dbReference>
<keyword evidence="6" id="KW-0479">Metal-binding</keyword>
<evidence type="ECO:0000256" key="7">
    <source>
        <dbReference type="ARBA" id="ARBA00022801"/>
    </source>
</evidence>
<dbReference type="STRING" id="1330018.A0A167M866"/>
<evidence type="ECO:0000256" key="5">
    <source>
        <dbReference type="ARBA" id="ARBA00022490"/>
    </source>
</evidence>
<gene>
    <name evidence="12" type="ORF">CALVIDRAFT_537210</name>
</gene>
<dbReference type="GO" id="GO:0000287">
    <property type="term" value="F:magnesium ion binding"/>
    <property type="evidence" value="ECO:0007669"/>
    <property type="project" value="InterPro"/>
</dbReference>
<evidence type="ECO:0000256" key="9">
    <source>
        <dbReference type="ARBA" id="ARBA00032535"/>
    </source>
</evidence>
<evidence type="ECO:0000256" key="6">
    <source>
        <dbReference type="ARBA" id="ARBA00022723"/>
    </source>
</evidence>
<keyword evidence="13" id="KW-1185">Reference proteome</keyword>
<dbReference type="EC" id="3.6.1.1" evidence="4"/>
<protein>
    <recommendedName>
        <fullName evidence="10">Inorganic pyrophosphatase</fullName>
        <ecNumber evidence="4">3.6.1.1</ecNumber>
    </recommendedName>
    <alternativeName>
        <fullName evidence="9">Pyrophosphate phospho-hydrolase</fullName>
    </alternativeName>
</protein>
<dbReference type="AlphaFoldDB" id="A0A167M866"/>
<evidence type="ECO:0000256" key="2">
    <source>
        <dbReference type="ARBA" id="ARBA00004496"/>
    </source>
</evidence>
<dbReference type="PROSITE" id="PS00387">
    <property type="entry name" value="PPASE"/>
    <property type="match status" value="1"/>
</dbReference>
<dbReference type="GO" id="GO:0005737">
    <property type="term" value="C:cytoplasm"/>
    <property type="evidence" value="ECO:0007669"/>
    <property type="project" value="UniProtKB-SubCell"/>
</dbReference>
<evidence type="ECO:0000313" key="13">
    <source>
        <dbReference type="Proteomes" id="UP000076738"/>
    </source>
</evidence>
<reference evidence="12 13" key="1">
    <citation type="journal article" date="2016" name="Mol. Biol. Evol.">
        <title>Comparative Genomics of Early-Diverging Mushroom-Forming Fungi Provides Insights into the Origins of Lignocellulose Decay Capabilities.</title>
        <authorList>
            <person name="Nagy L.G."/>
            <person name="Riley R."/>
            <person name="Tritt A."/>
            <person name="Adam C."/>
            <person name="Daum C."/>
            <person name="Floudas D."/>
            <person name="Sun H."/>
            <person name="Yadav J.S."/>
            <person name="Pangilinan J."/>
            <person name="Larsson K.H."/>
            <person name="Matsuura K."/>
            <person name="Barry K."/>
            <person name="Labutti K."/>
            <person name="Kuo R."/>
            <person name="Ohm R.A."/>
            <person name="Bhattacharya S.S."/>
            <person name="Shirouzu T."/>
            <person name="Yoshinaga Y."/>
            <person name="Martin F.M."/>
            <person name="Grigoriev I.V."/>
            <person name="Hibbett D.S."/>
        </authorList>
    </citation>
    <scope>NUCLEOTIDE SEQUENCE [LARGE SCALE GENOMIC DNA]</scope>
    <source>
        <strain evidence="12 13">TUFC12733</strain>
    </source>
</reference>
<dbReference type="FunFam" id="3.90.80.10:FF:000004">
    <property type="entry name" value="Inorganic pyrophosphatase"/>
    <property type="match status" value="1"/>
</dbReference>
<keyword evidence="5" id="KW-0963">Cytoplasm</keyword>
<evidence type="ECO:0000256" key="4">
    <source>
        <dbReference type="ARBA" id="ARBA00012146"/>
    </source>
</evidence>